<dbReference type="FunCoup" id="A0A6J0C2W6">
    <property type="interactions" value="958"/>
</dbReference>
<dbReference type="RefSeq" id="XP_015520823.1">
    <property type="nucleotide sequence ID" value="XM_015665337.2"/>
</dbReference>
<dbReference type="InterPro" id="IPR002994">
    <property type="entry name" value="Surf1/Shy1"/>
</dbReference>
<dbReference type="PANTHER" id="PTHR23427:SF2">
    <property type="entry name" value="SURFEIT LOCUS PROTEIN 1"/>
    <property type="match status" value="1"/>
</dbReference>
<protein>
    <recommendedName>
        <fullName evidence="6">SURF1-like protein</fullName>
    </recommendedName>
</protein>
<dbReference type="GO" id="GO:0005743">
    <property type="term" value="C:mitochondrial inner membrane"/>
    <property type="evidence" value="ECO:0007669"/>
    <property type="project" value="UniProtKB-SubCell"/>
</dbReference>
<keyword evidence="4 6" id="KW-1133">Transmembrane helix</keyword>
<comment type="function">
    <text evidence="6">Probably involved in the biogenesis of the COX complex.</text>
</comment>
<keyword evidence="7" id="KW-1185">Reference proteome</keyword>
<dbReference type="OrthoDB" id="10040024at2759"/>
<gene>
    <name evidence="8" type="primary">LOC107225034</name>
</gene>
<sequence>MNLAVSRIGLQLSNVSNVRHLSHCLKGHLTRFATNGNSVIILRNKSTRSNLLYENRKHWFVPKKETIGAYGWFLLSLPVFSFCLGCWQIERRKWKLNLIKELETRTNAVPVPLPDDFEKLQTMEYQPVTVRGQFLHDQEFIIGPRSLIIDGAPASGEGGGLLTPGNVRTGFMVITPFKLEGKDETILINRGWVPLKKRYPEKRPNDKVNGVVEITGIVRLNETRPQFSPRNNPKDGAWYYRDLNAMAELADTEPIYLDLVTNLGTEDGPIPKQTRVTMRNEHMSYVFTWFTLSLMTGLMWHRMFIRKLPLI</sequence>
<dbReference type="AlphaFoldDB" id="A0A6J0C2W6"/>
<feature type="transmembrane region" description="Helical" evidence="6">
    <location>
        <begin position="67"/>
        <end position="87"/>
    </location>
</feature>
<dbReference type="KEGG" id="nlo:107225034"/>
<evidence type="ECO:0000256" key="2">
    <source>
        <dbReference type="ARBA" id="ARBA00007165"/>
    </source>
</evidence>
<reference evidence="8" key="1">
    <citation type="submission" date="2025-08" db="UniProtKB">
        <authorList>
            <consortium name="RefSeq"/>
        </authorList>
    </citation>
    <scope>IDENTIFICATION</scope>
    <source>
        <tissue evidence="8">Thorax and Abdomen</tissue>
    </source>
</reference>
<dbReference type="PANTHER" id="PTHR23427">
    <property type="entry name" value="SURFEIT LOCUS PROTEIN"/>
    <property type="match status" value="1"/>
</dbReference>
<dbReference type="GeneID" id="107225034"/>
<dbReference type="CDD" id="cd06662">
    <property type="entry name" value="SURF1"/>
    <property type="match status" value="1"/>
</dbReference>
<dbReference type="Proteomes" id="UP000829291">
    <property type="component" value="Chromosome 7"/>
</dbReference>
<evidence type="ECO:0000256" key="1">
    <source>
        <dbReference type="ARBA" id="ARBA00004370"/>
    </source>
</evidence>
<dbReference type="InParanoid" id="A0A6J0C2W6"/>
<dbReference type="PROSITE" id="PS50895">
    <property type="entry name" value="SURF1"/>
    <property type="match status" value="1"/>
</dbReference>
<comment type="subcellular location">
    <subcellularLocation>
        <location evidence="1">Membrane</location>
    </subcellularLocation>
    <subcellularLocation>
        <location evidence="6">Mitochondrion inner membrane</location>
        <topology evidence="6">Multi-pass membrane protein</topology>
    </subcellularLocation>
</comment>
<evidence type="ECO:0000256" key="3">
    <source>
        <dbReference type="ARBA" id="ARBA00022692"/>
    </source>
</evidence>
<evidence type="ECO:0000256" key="4">
    <source>
        <dbReference type="ARBA" id="ARBA00022989"/>
    </source>
</evidence>
<dbReference type="Pfam" id="PF02104">
    <property type="entry name" value="SURF1"/>
    <property type="match status" value="1"/>
</dbReference>
<dbReference type="CTD" id="6834"/>
<dbReference type="GO" id="GO:0033617">
    <property type="term" value="P:mitochondrial respiratory chain complex IV assembly"/>
    <property type="evidence" value="ECO:0007669"/>
    <property type="project" value="TreeGrafter"/>
</dbReference>
<organism evidence="8">
    <name type="scientific">Neodiprion lecontei</name>
    <name type="common">Redheaded pine sawfly</name>
    <dbReference type="NCBI Taxonomy" id="441921"/>
    <lineage>
        <taxon>Eukaryota</taxon>
        <taxon>Metazoa</taxon>
        <taxon>Ecdysozoa</taxon>
        <taxon>Arthropoda</taxon>
        <taxon>Hexapoda</taxon>
        <taxon>Insecta</taxon>
        <taxon>Pterygota</taxon>
        <taxon>Neoptera</taxon>
        <taxon>Endopterygota</taxon>
        <taxon>Hymenoptera</taxon>
        <taxon>Tenthredinoidea</taxon>
        <taxon>Diprionidae</taxon>
        <taxon>Diprioninae</taxon>
        <taxon>Neodiprion</taxon>
    </lineage>
</organism>
<evidence type="ECO:0000256" key="6">
    <source>
        <dbReference type="RuleBase" id="RU363076"/>
    </source>
</evidence>
<keyword evidence="3 6" id="KW-0812">Transmembrane</keyword>
<evidence type="ECO:0000313" key="7">
    <source>
        <dbReference type="Proteomes" id="UP000829291"/>
    </source>
</evidence>
<keyword evidence="5 6" id="KW-0472">Membrane</keyword>
<evidence type="ECO:0000313" key="8">
    <source>
        <dbReference type="RefSeq" id="XP_015520823.1"/>
    </source>
</evidence>
<keyword evidence="6" id="KW-0496">Mitochondrion</keyword>
<accession>A0A6J0C2W6</accession>
<proteinExistence type="inferred from homology"/>
<name>A0A6J0C2W6_NEOLC</name>
<comment type="similarity">
    <text evidence="2 6">Belongs to the SURF1 family.</text>
</comment>
<evidence type="ECO:0000256" key="5">
    <source>
        <dbReference type="ARBA" id="ARBA00023136"/>
    </source>
</evidence>
<feature type="transmembrane region" description="Helical" evidence="6">
    <location>
        <begin position="285"/>
        <end position="305"/>
    </location>
</feature>
<keyword evidence="6" id="KW-0999">Mitochondrion inner membrane</keyword>
<dbReference type="InterPro" id="IPR045214">
    <property type="entry name" value="Surf1/Surf4"/>
</dbReference>